<evidence type="ECO:0000256" key="1">
    <source>
        <dbReference type="SAM" id="MobiDB-lite"/>
    </source>
</evidence>
<sequence>MAPPRAGARDSSQHILISFEGNTLECATRIPGSLTAWDITDYYEETQGTPLELWNGNVKLESDRKIGRMKNLILKRLNPTTPSKEEGEAPPHPSTMQSWITELN</sequence>
<gene>
    <name evidence="2" type="ORF">GBAR_LOCUS11751</name>
</gene>
<dbReference type="AlphaFoldDB" id="A0AA35WFH9"/>
<dbReference type="Proteomes" id="UP001174909">
    <property type="component" value="Unassembled WGS sequence"/>
</dbReference>
<comment type="caution">
    <text evidence="2">The sequence shown here is derived from an EMBL/GenBank/DDBJ whole genome shotgun (WGS) entry which is preliminary data.</text>
</comment>
<organism evidence="2 3">
    <name type="scientific">Geodia barretti</name>
    <name type="common">Barrett's horny sponge</name>
    <dbReference type="NCBI Taxonomy" id="519541"/>
    <lineage>
        <taxon>Eukaryota</taxon>
        <taxon>Metazoa</taxon>
        <taxon>Porifera</taxon>
        <taxon>Demospongiae</taxon>
        <taxon>Heteroscleromorpha</taxon>
        <taxon>Tetractinellida</taxon>
        <taxon>Astrophorina</taxon>
        <taxon>Geodiidae</taxon>
        <taxon>Geodia</taxon>
    </lineage>
</organism>
<name>A0AA35WFH9_GEOBA</name>
<evidence type="ECO:0000313" key="3">
    <source>
        <dbReference type="Proteomes" id="UP001174909"/>
    </source>
</evidence>
<keyword evidence="3" id="KW-1185">Reference proteome</keyword>
<reference evidence="2" key="1">
    <citation type="submission" date="2023-03" db="EMBL/GenBank/DDBJ databases">
        <authorList>
            <person name="Steffen K."/>
            <person name="Cardenas P."/>
        </authorList>
    </citation>
    <scope>NUCLEOTIDE SEQUENCE</scope>
</reference>
<dbReference type="EMBL" id="CASHTH010001762">
    <property type="protein sequence ID" value="CAI8019568.1"/>
    <property type="molecule type" value="Genomic_DNA"/>
</dbReference>
<protein>
    <submittedName>
        <fullName evidence="2">Uncharacterized protein</fullName>
    </submittedName>
</protein>
<accession>A0AA35WFH9</accession>
<feature type="compositionally biased region" description="Polar residues" evidence="1">
    <location>
        <begin position="94"/>
        <end position="104"/>
    </location>
</feature>
<feature type="region of interest" description="Disordered" evidence="1">
    <location>
        <begin position="78"/>
        <end position="104"/>
    </location>
</feature>
<evidence type="ECO:0000313" key="2">
    <source>
        <dbReference type="EMBL" id="CAI8019568.1"/>
    </source>
</evidence>
<proteinExistence type="predicted"/>